<dbReference type="InterPro" id="IPR001977">
    <property type="entry name" value="Depp_CoAkinase"/>
</dbReference>
<keyword evidence="6" id="KW-1185">Reference proteome</keyword>
<evidence type="ECO:0000256" key="1">
    <source>
        <dbReference type="ARBA" id="ARBA00022741"/>
    </source>
</evidence>
<dbReference type="HAMAP" id="MF_00376">
    <property type="entry name" value="Dephospho_CoA_kinase"/>
    <property type="match status" value="1"/>
</dbReference>
<organism evidence="5 6">
    <name type="scientific">Streptobacillus felis</name>
    <dbReference type="NCBI Taxonomy" id="1384509"/>
    <lineage>
        <taxon>Bacteria</taxon>
        <taxon>Fusobacteriati</taxon>
        <taxon>Fusobacteriota</taxon>
        <taxon>Fusobacteriia</taxon>
        <taxon>Fusobacteriales</taxon>
        <taxon>Leptotrichiaceae</taxon>
        <taxon>Streptobacillus</taxon>
    </lineage>
</organism>
<dbReference type="EMBL" id="JABMKT010000009">
    <property type="protein sequence ID" value="NYV27705.1"/>
    <property type="molecule type" value="Genomic_DNA"/>
</dbReference>
<keyword evidence="1 3" id="KW-0547">Nucleotide-binding</keyword>
<dbReference type="NCBIfam" id="TIGR00152">
    <property type="entry name" value="dephospho-CoA kinase"/>
    <property type="match status" value="1"/>
</dbReference>
<dbReference type="Gene3D" id="3.40.50.300">
    <property type="entry name" value="P-loop containing nucleotide triphosphate hydrolases"/>
    <property type="match status" value="1"/>
</dbReference>
<evidence type="ECO:0000256" key="2">
    <source>
        <dbReference type="ARBA" id="ARBA00022840"/>
    </source>
</evidence>
<evidence type="ECO:0000256" key="3">
    <source>
        <dbReference type="HAMAP-Rule" id="MF_00376"/>
    </source>
</evidence>
<comment type="pathway">
    <text evidence="3">Cofactor biosynthesis; coenzyme A biosynthesis; CoA from (R)-pantothenate: step 5/5.</text>
</comment>
<proteinExistence type="inferred from homology"/>
<feature type="binding site" evidence="3">
    <location>
        <begin position="10"/>
        <end position="15"/>
    </location>
    <ligand>
        <name>ATP</name>
        <dbReference type="ChEBI" id="CHEBI:30616"/>
    </ligand>
</feature>
<protein>
    <recommendedName>
        <fullName evidence="3 4">Dephospho-CoA kinase</fullName>
        <ecNumber evidence="3 4">2.7.1.24</ecNumber>
    </recommendedName>
    <alternativeName>
        <fullName evidence="3">Dephosphocoenzyme A kinase</fullName>
    </alternativeName>
</protein>
<reference evidence="5 6" key="1">
    <citation type="submission" date="2020-05" db="EMBL/GenBank/DDBJ databases">
        <title>Streptobacillus felis strain LHL191014123.</title>
        <authorList>
            <person name="Fawzy A."/>
            <person name="Rau J."/>
            <person name="Risse K."/>
            <person name="Schauerte N."/>
            <person name="Geiger C."/>
            <person name="Blom J."/>
            <person name="Imirzalioglu C."/>
            <person name="Falgenhauer J."/>
            <person name="Bach A."/>
            <person name="Herden C."/>
            <person name="Eisenberg T."/>
        </authorList>
    </citation>
    <scope>NUCLEOTIDE SEQUENCE [LARGE SCALE GENOMIC DNA]</scope>
    <source>
        <strain evidence="5 6">LHL191014123</strain>
    </source>
</reference>
<keyword evidence="3 5" id="KW-0808">Transferase</keyword>
<dbReference type="GO" id="GO:0015937">
    <property type="term" value="P:coenzyme A biosynthetic process"/>
    <property type="evidence" value="ECO:0007669"/>
    <property type="project" value="UniProtKB-UniRule"/>
</dbReference>
<dbReference type="GO" id="GO:0004140">
    <property type="term" value="F:dephospho-CoA kinase activity"/>
    <property type="evidence" value="ECO:0007669"/>
    <property type="project" value="UniProtKB-UniRule"/>
</dbReference>
<dbReference type="InterPro" id="IPR027417">
    <property type="entry name" value="P-loop_NTPase"/>
</dbReference>
<evidence type="ECO:0000256" key="4">
    <source>
        <dbReference type="NCBIfam" id="TIGR00152"/>
    </source>
</evidence>
<dbReference type="PANTHER" id="PTHR10695:SF46">
    <property type="entry name" value="BIFUNCTIONAL COENZYME A SYNTHASE-RELATED"/>
    <property type="match status" value="1"/>
</dbReference>
<dbReference type="RefSeq" id="WP_180135731.1">
    <property type="nucleotide sequence ID" value="NZ_JABMKT010000009.1"/>
</dbReference>
<dbReference type="GO" id="GO:0005737">
    <property type="term" value="C:cytoplasm"/>
    <property type="evidence" value="ECO:0007669"/>
    <property type="project" value="UniProtKB-SubCell"/>
</dbReference>
<keyword evidence="2 3" id="KW-0067">ATP-binding</keyword>
<dbReference type="EC" id="2.7.1.24" evidence="3 4"/>
<dbReference type="SUPFAM" id="SSF52540">
    <property type="entry name" value="P-loop containing nucleoside triphosphate hydrolases"/>
    <property type="match status" value="1"/>
</dbReference>
<evidence type="ECO:0000313" key="5">
    <source>
        <dbReference type="EMBL" id="NYV27705.1"/>
    </source>
</evidence>
<keyword evidence="3" id="KW-0173">Coenzyme A biosynthesis</keyword>
<sequence>MIIGLTGSIGVGKSKIFEFIKNILKDKSSYVDADKITAELYEMEEVKSKLYSLFGTFDKKEISKIVFNDKEKLSILNKYMHKIIIERLEKEIENSEKEYMVLDVPLIYELNLEYLFDKIIVVYAPKETQIERIMKRNSLSYEESISRVEKQIDIEIKKEKADYVIDNSADISNSYINTLDILMKIELGGK</sequence>
<comment type="similarity">
    <text evidence="3">Belongs to the CoaE family.</text>
</comment>
<dbReference type="GO" id="GO:0005524">
    <property type="term" value="F:ATP binding"/>
    <property type="evidence" value="ECO:0007669"/>
    <property type="project" value="UniProtKB-UniRule"/>
</dbReference>
<evidence type="ECO:0000313" key="6">
    <source>
        <dbReference type="Proteomes" id="UP000526184"/>
    </source>
</evidence>
<dbReference type="Proteomes" id="UP000526184">
    <property type="component" value="Unassembled WGS sequence"/>
</dbReference>
<dbReference type="PANTHER" id="PTHR10695">
    <property type="entry name" value="DEPHOSPHO-COA KINASE-RELATED"/>
    <property type="match status" value="1"/>
</dbReference>
<comment type="function">
    <text evidence="3">Catalyzes the phosphorylation of the 3'-hydroxyl group of dephosphocoenzyme A to form coenzyme A.</text>
</comment>
<dbReference type="UniPathway" id="UPA00241">
    <property type="reaction ID" value="UER00356"/>
</dbReference>
<keyword evidence="3" id="KW-0963">Cytoplasm</keyword>
<comment type="caution">
    <text evidence="5">The sequence shown here is derived from an EMBL/GenBank/DDBJ whole genome shotgun (WGS) entry which is preliminary data.</text>
</comment>
<comment type="catalytic activity">
    <reaction evidence="3">
        <text>3'-dephospho-CoA + ATP = ADP + CoA + H(+)</text>
        <dbReference type="Rhea" id="RHEA:18245"/>
        <dbReference type="ChEBI" id="CHEBI:15378"/>
        <dbReference type="ChEBI" id="CHEBI:30616"/>
        <dbReference type="ChEBI" id="CHEBI:57287"/>
        <dbReference type="ChEBI" id="CHEBI:57328"/>
        <dbReference type="ChEBI" id="CHEBI:456216"/>
        <dbReference type="EC" id="2.7.1.24"/>
    </reaction>
</comment>
<dbReference type="PROSITE" id="PS51219">
    <property type="entry name" value="DPCK"/>
    <property type="match status" value="1"/>
</dbReference>
<name>A0A7Z0PG98_9FUSO</name>
<dbReference type="Pfam" id="PF01121">
    <property type="entry name" value="CoaE"/>
    <property type="match status" value="1"/>
</dbReference>
<accession>A0A7Z0PG98</accession>
<dbReference type="CDD" id="cd02022">
    <property type="entry name" value="DPCK"/>
    <property type="match status" value="1"/>
</dbReference>
<gene>
    <name evidence="3" type="primary">coaE</name>
    <name evidence="5" type="ORF">HP397_02535</name>
</gene>
<comment type="subcellular location">
    <subcellularLocation>
        <location evidence="3">Cytoplasm</location>
    </subcellularLocation>
</comment>
<dbReference type="AlphaFoldDB" id="A0A7Z0PG98"/>
<keyword evidence="3 5" id="KW-0418">Kinase</keyword>